<accession>A0A830F750</accession>
<keyword evidence="1" id="KW-0472">Membrane</keyword>
<dbReference type="EMBL" id="BMPF01000001">
    <property type="protein sequence ID" value="GGL25745.1"/>
    <property type="molecule type" value="Genomic_DNA"/>
</dbReference>
<organism evidence="2 3">
    <name type="scientific">Halarchaeum grantii</name>
    <dbReference type="NCBI Taxonomy" id="1193105"/>
    <lineage>
        <taxon>Archaea</taxon>
        <taxon>Methanobacteriati</taxon>
        <taxon>Methanobacteriota</taxon>
        <taxon>Stenosarchaea group</taxon>
        <taxon>Halobacteria</taxon>
        <taxon>Halobacteriales</taxon>
        <taxon>Halobacteriaceae</taxon>
    </lineage>
</organism>
<name>A0A830F750_9EURY</name>
<keyword evidence="1" id="KW-1133">Transmembrane helix</keyword>
<evidence type="ECO:0000313" key="3">
    <source>
        <dbReference type="Proteomes" id="UP000628840"/>
    </source>
</evidence>
<proteinExistence type="predicted"/>
<dbReference type="Proteomes" id="UP000628840">
    <property type="component" value="Unassembled WGS sequence"/>
</dbReference>
<evidence type="ECO:0000313" key="2">
    <source>
        <dbReference type="EMBL" id="GGL25745.1"/>
    </source>
</evidence>
<sequence>MDSVSLDAVTSVHVERHPDEEPDYGMLVVGGILGLLGFGFIGYADRIGGIDIAVVAVFGVILFVVGLLIAASGMTTEDGHVDLRIRTPSDELTETYELSDYFPETVSQQVAER</sequence>
<evidence type="ECO:0000256" key="1">
    <source>
        <dbReference type="SAM" id="Phobius"/>
    </source>
</evidence>
<keyword evidence="3" id="KW-1185">Reference proteome</keyword>
<feature type="transmembrane region" description="Helical" evidence="1">
    <location>
        <begin position="50"/>
        <end position="71"/>
    </location>
</feature>
<gene>
    <name evidence="2" type="ORF">GCM10009037_06710</name>
</gene>
<feature type="transmembrane region" description="Helical" evidence="1">
    <location>
        <begin position="24"/>
        <end position="43"/>
    </location>
</feature>
<reference evidence="2 3" key="1">
    <citation type="journal article" date="2019" name="Int. J. Syst. Evol. Microbiol.">
        <title>The Global Catalogue of Microorganisms (GCM) 10K type strain sequencing project: providing services to taxonomists for standard genome sequencing and annotation.</title>
        <authorList>
            <consortium name="The Broad Institute Genomics Platform"/>
            <consortium name="The Broad Institute Genome Sequencing Center for Infectious Disease"/>
            <person name="Wu L."/>
            <person name="Ma J."/>
        </authorList>
    </citation>
    <scope>NUCLEOTIDE SEQUENCE [LARGE SCALE GENOMIC DNA]</scope>
    <source>
        <strain evidence="2 3">JCM 19585</strain>
    </source>
</reference>
<keyword evidence="1" id="KW-0812">Transmembrane</keyword>
<dbReference type="AlphaFoldDB" id="A0A830F750"/>
<comment type="caution">
    <text evidence="2">The sequence shown here is derived from an EMBL/GenBank/DDBJ whole genome shotgun (WGS) entry which is preliminary data.</text>
</comment>
<protein>
    <submittedName>
        <fullName evidence="2">Uncharacterized protein</fullName>
    </submittedName>
</protein>